<keyword evidence="1" id="KW-0472">Membrane</keyword>
<evidence type="ECO:0000313" key="2">
    <source>
        <dbReference type="EMBL" id="POR32428.1"/>
    </source>
</evidence>
<comment type="caution">
    <text evidence="2">The sequence shown here is derived from an EMBL/GenBank/DDBJ whole genome shotgun (WGS) entry which is preliminary data.</text>
</comment>
<dbReference type="GO" id="GO:0005628">
    <property type="term" value="C:prospore membrane"/>
    <property type="evidence" value="ECO:0007669"/>
    <property type="project" value="TreeGrafter"/>
</dbReference>
<feature type="transmembrane region" description="Helical" evidence="1">
    <location>
        <begin position="55"/>
        <end position="72"/>
    </location>
</feature>
<dbReference type="AlphaFoldDB" id="A0A2S4KQG7"/>
<feature type="transmembrane region" description="Helical" evidence="1">
    <location>
        <begin position="212"/>
        <end position="233"/>
    </location>
</feature>
<dbReference type="PANTHER" id="PTHR34292:SF1">
    <property type="entry name" value="OUTER SPORE WALL PROTEIN RRT8"/>
    <property type="match status" value="1"/>
</dbReference>
<feature type="transmembrane region" description="Helical" evidence="1">
    <location>
        <begin position="92"/>
        <end position="110"/>
    </location>
</feature>
<organism evidence="2 3">
    <name type="scientific">Tolypocladium paradoxum</name>
    <dbReference type="NCBI Taxonomy" id="94208"/>
    <lineage>
        <taxon>Eukaryota</taxon>
        <taxon>Fungi</taxon>
        <taxon>Dikarya</taxon>
        <taxon>Ascomycota</taxon>
        <taxon>Pezizomycotina</taxon>
        <taxon>Sordariomycetes</taxon>
        <taxon>Hypocreomycetidae</taxon>
        <taxon>Hypocreales</taxon>
        <taxon>Ophiocordycipitaceae</taxon>
        <taxon>Tolypocladium</taxon>
    </lineage>
</organism>
<evidence type="ECO:0000313" key="3">
    <source>
        <dbReference type="Proteomes" id="UP000237481"/>
    </source>
</evidence>
<dbReference type="Proteomes" id="UP000237481">
    <property type="component" value="Unassembled WGS sequence"/>
</dbReference>
<dbReference type="InterPro" id="IPR052786">
    <property type="entry name" value="Spore_wall_assembly"/>
</dbReference>
<sequence length="308" mass="35159">MNNSQRARAHQQAAYSCRSAIEYLELAAIATSYPLRGIWFVLRNRELWRLFGTKLLPSFVTTLCIYPTLFHYAFLPQYNFLAETLHHGQSSWLSAVTLTLGEGLVIVRLLRGAYEIDECRADMIDVRIIYNSILLFANAPKQATLLKYSLGDIVSSCRTIDGNAQDVVSALSMRKQPIPTQPWSLFQIIELFGFVPWANISFVQYLGLQVGVFLPLILIPYIGVPLFIVITGVRFSRFLHSRWFQLRGLSESEETREFSSLEWMDTWFGTVAFTLELVPVLSFLFLMTNAAASALWSAEVEPRKRRAR</sequence>
<gene>
    <name evidence="2" type="ORF">TPAR_07362</name>
</gene>
<dbReference type="GO" id="GO:0005619">
    <property type="term" value="C:ascospore wall"/>
    <property type="evidence" value="ECO:0007669"/>
    <property type="project" value="TreeGrafter"/>
</dbReference>
<protein>
    <submittedName>
        <fullName evidence="2">Uncharacterized protein</fullName>
    </submittedName>
</protein>
<dbReference type="STRING" id="94208.A0A2S4KQG7"/>
<accession>A0A2S4KQG7</accession>
<reference evidence="2 3" key="1">
    <citation type="submission" date="2018-01" db="EMBL/GenBank/DDBJ databases">
        <title>Harnessing the power of phylogenomics to disentangle the directionality and signatures of interkingdom host jumping in the parasitic fungal genus Tolypocladium.</title>
        <authorList>
            <person name="Quandt C.A."/>
            <person name="Patterson W."/>
            <person name="Spatafora J.W."/>
        </authorList>
    </citation>
    <scope>NUCLEOTIDE SEQUENCE [LARGE SCALE GENOMIC DNA]</scope>
    <source>
        <strain evidence="2 3">NRBC 100945</strain>
    </source>
</reference>
<dbReference type="OrthoDB" id="2107885at2759"/>
<evidence type="ECO:0000256" key="1">
    <source>
        <dbReference type="SAM" id="Phobius"/>
    </source>
</evidence>
<keyword evidence="3" id="KW-1185">Reference proteome</keyword>
<proteinExistence type="predicted"/>
<feature type="transmembrane region" description="Helical" evidence="1">
    <location>
        <begin position="266"/>
        <end position="287"/>
    </location>
</feature>
<keyword evidence="1" id="KW-1133">Transmembrane helix</keyword>
<dbReference type="PANTHER" id="PTHR34292">
    <property type="entry name" value="OUTER SPORE WALL PROTEIN LDS1"/>
    <property type="match status" value="1"/>
</dbReference>
<dbReference type="GO" id="GO:0005811">
    <property type="term" value="C:lipid droplet"/>
    <property type="evidence" value="ECO:0007669"/>
    <property type="project" value="TreeGrafter"/>
</dbReference>
<dbReference type="EMBL" id="PKSG01000851">
    <property type="protein sequence ID" value="POR32428.1"/>
    <property type="molecule type" value="Genomic_DNA"/>
</dbReference>
<keyword evidence="1" id="KW-0812">Transmembrane</keyword>
<name>A0A2S4KQG7_9HYPO</name>